<comment type="caution">
    <text evidence="2">The sequence shown here is derived from an EMBL/GenBank/DDBJ whole genome shotgun (WGS) entry which is preliminary data.</text>
</comment>
<dbReference type="EMBL" id="JBEPCV010000025">
    <property type="protein sequence ID" value="MER6906770.1"/>
    <property type="molecule type" value="Genomic_DNA"/>
</dbReference>
<feature type="compositionally biased region" description="Low complexity" evidence="1">
    <location>
        <begin position="31"/>
        <end position="43"/>
    </location>
</feature>
<organism evidence="2 3">
    <name type="scientific">Streptomyces flaveolus</name>
    <dbReference type="NCBI Taxonomy" id="67297"/>
    <lineage>
        <taxon>Bacteria</taxon>
        <taxon>Bacillati</taxon>
        <taxon>Actinomycetota</taxon>
        <taxon>Actinomycetes</taxon>
        <taxon>Kitasatosporales</taxon>
        <taxon>Streptomycetaceae</taxon>
        <taxon>Streptomyces</taxon>
    </lineage>
</organism>
<evidence type="ECO:0000256" key="1">
    <source>
        <dbReference type="SAM" id="MobiDB-lite"/>
    </source>
</evidence>
<accession>A0ABV1VLA5</accession>
<keyword evidence="3" id="KW-1185">Reference proteome</keyword>
<sequence>MDLDGTRVPVAGATGILGGGLTVEPTRRGARPPLARRCPAGPARAAPSALDAVMVAFGAEATSRAAEAGEGSR</sequence>
<name>A0ABV1VLA5_9ACTN</name>
<feature type="region of interest" description="Disordered" evidence="1">
    <location>
        <begin position="1"/>
        <end position="43"/>
    </location>
</feature>
<evidence type="ECO:0000313" key="3">
    <source>
        <dbReference type="Proteomes" id="UP001490330"/>
    </source>
</evidence>
<dbReference type="Proteomes" id="UP001490330">
    <property type="component" value="Unassembled WGS sequence"/>
</dbReference>
<dbReference type="RefSeq" id="WP_350720829.1">
    <property type="nucleotide sequence ID" value="NZ_JBEPCO010000021.1"/>
</dbReference>
<protein>
    <submittedName>
        <fullName evidence="2">Uncharacterized protein</fullName>
    </submittedName>
</protein>
<proteinExistence type="predicted"/>
<gene>
    <name evidence="2" type="ORF">ABT322_24135</name>
</gene>
<reference evidence="2 3" key="1">
    <citation type="submission" date="2024-06" db="EMBL/GenBank/DDBJ databases">
        <title>The Natural Products Discovery Center: Release of the First 8490 Sequenced Strains for Exploring Actinobacteria Biosynthetic Diversity.</title>
        <authorList>
            <person name="Kalkreuter E."/>
            <person name="Kautsar S.A."/>
            <person name="Yang D."/>
            <person name="Bader C.D."/>
            <person name="Teijaro C.N."/>
            <person name="Fluegel L."/>
            <person name="Davis C.M."/>
            <person name="Simpson J.R."/>
            <person name="Lauterbach L."/>
            <person name="Steele A.D."/>
            <person name="Gui C."/>
            <person name="Meng S."/>
            <person name="Li G."/>
            <person name="Viehrig K."/>
            <person name="Ye F."/>
            <person name="Su P."/>
            <person name="Kiefer A.F."/>
            <person name="Nichols A."/>
            <person name="Cepeda A.J."/>
            <person name="Yan W."/>
            <person name="Fan B."/>
            <person name="Jiang Y."/>
            <person name="Adhikari A."/>
            <person name="Zheng C.-J."/>
            <person name="Schuster L."/>
            <person name="Cowan T.M."/>
            <person name="Smanski M.J."/>
            <person name="Chevrette M.G."/>
            <person name="De Carvalho L.P.S."/>
            <person name="Shen B."/>
        </authorList>
    </citation>
    <scope>NUCLEOTIDE SEQUENCE [LARGE SCALE GENOMIC DNA]</scope>
    <source>
        <strain evidence="2 3">NPDC000632</strain>
    </source>
</reference>
<evidence type="ECO:0000313" key="2">
    <source>
        <dbReference type="EMBL" id="MER6906770.1"/>
    </source>
</evidence>